<keyword evidence="3" id="KW-1185">Reference proteome</keyword>
<evidence type="ECO:0000313" key="3">
    <source>
        <dbReference type="Proteomes" id="UP000292685"/>
    </source>
</evidence>
<feature type="transmembrane region" description="Helical" evidence="1">
    <location>
        <begin position="349"/>
        <end position="375"/>
    </location>
</feature>
<feature type="transmembrane region" description="Helical" evidence="1">
    <location>
        <begin position="70"/>
        <end position="87"/>
    </location>
</feature>
<gene>
    <name evidence="2" type="ORF">EV380_1484</name>
</gene>
<dbReference type="NCBIfam" id="TIGR00843">
    <property type="entry name" value="benE"/>
    <property type="match status" value="1"/>
</dbReference>
<feature type="transmembrane region" description="Helical" evidence="1">
    <location>
        <begin position="207"/>
        <end position="229"/>
    </location>
</feature>
<feature type="transmembrane region" description="Helical" evidence="1">
    <location>
        <begin position="249"/>
        <end position="278"/>
    </location>
</feature>
<feature type="transmembrane region" description="Helical" evidence="1">
    <location>
        <begin position="43"/>
        <end position="63"/>
    </location>
</feature>
<feature type="transmembrane region" description="Helical" evidence="1">
    <location>
        <begin position="165"/>
        <end position="186"/>
    </location>
</feature>
<dbReference type="EMBL" id="SHLA01000001">
    <property type="protein sequence ID" value="RZU61902.1"/>
    <property type="molecule type" value="Genomic_DNA"/>
</dbReference>
<dbReference type="PANTHER" id="PTHR30199:SF0">
    <property type="entry name" value="INNER MEMBRANE PROTEIN YDCO"/>
    <property type="match status" value="1"/>
</dbReference>
<dbReference type="PANTHER" id="PTHR30199">
    <property type="entry name" value="MFS FAMILY TRANSPORTER, PREDICTED SUBSTRATE BENZOATE"/>
    <property type="match status" value="1"/>
</dbReference>
<feature type="transmembrane region" description="Helical" evidence="1">
    <location>
        <begin position="126"/>
        <end position="145"/>
    </location>
</feature>
<keyword evidence="1" id="KW-0472">Membrane</keyword>
<proteinExistence type="predicted"/>
<keyword evidence="1" id="KW-1133">Transmembrane helix</keyword>
<feature type="transmembrane region" description="Helical" evidence="1">
    <location>
        <begin position="12"/>
        <end position="37"/>
    </location>
</feature>
<feature type="transmembrane region" description="Helical" evidence="1">
    <location>
        <begin position="93"/>
        <end position="114"/>
    </location>
</feature>
<dbReference type="Proteomes" id="UP000292685">
    <property type="component" value="Unassembled WGS sequence"/>
</dbReference>
<dbReference type="GO" id="GO:0005886">
    <property type="term" value="C:plasma membrane"/>
    <property type="evidence" value="ECO:0007669"/>
    <property type="project" value="TreeGrafter"/>
</dbReference>
<keyword evidence="1" id="KW-0812">Transmembrane</keyword>
<name>A0A4Q8ACI0_9MICC</name>
<sequence length="391" mass="39435">MRTISSLSQPITAGLMGAITGFASSFAIVLAGLSAVGASASQLSSALLMVCLANGALAILLSWRLRTPMSFAWSTPGAALLVTAGGVTDDFGAAVGAFIVCAALIVVTGCWPALGNLVNRIPPSIAAAMLAGILFPICLAPVTASVELPAYALPIVVVWLVAQRFAPRAAVPAAMVATAVAVALYARTTTASAPLAWPHLELVVPQWDAAVIVALGVPLYIVTMAGQNIPGFAVLTTFGYRKPVAQPVLLSTGIASGLGALAGAPTMNLAALSAAIMAGPEAGEEREHRWIAAFTGGITYVLLGLAAPLATLLVETAPEPLIQAAAGLALMTAMINAVGTAFERADHRLVALGTFLVVASGTTIGGIGSAFWGLIAGGLLMLTLRRPAQVG</sequence>
<protein>
    <submittedName>
        <fullName evidence="2">Benzoate membrane transport protein</fullName>
    </submittedName>
</protein>
<evidence type="ECO:0000313" key="2">
    <source>
        <dbReference type="EMBL" id="RZU61902.1"/>
    </source>
</evidence>
<dbReference type="AlphaFoldDB" id="A0A4Q8ACI0"/>
<evidence type="ECO:0000256" key="1">
    <source>
        <dbReference type="SAM" id="Phobius"/>
    </source>
</evidence>
<dbReference type="RefSeq" id="WP_242607533.1">
    <property type="nucleotide sequence ID" value="NZ_SHLA01000001.1"/>
</dbReference>
<comment type="caution">
    <text evidence="2">The sequence shown here is derived from an EMBL/GenBank/DDBJ whole genome shotgun (WGS) entry which is preliminary data.</text>
</comment>
<reference evidence="2 3" key="1">
    <citation type="submission" date="2019-02" db="EMBL/GenBank/DDBJ databases">
        <title>Sequencing the genomes of 1000 actinobacteria strains.</title>
        <authorList>
            <person name="Klenk H.-P."/>
        </authorList>
    </citation>
    <scope>NUCLEOTIDE SEQUENCE [LARGE SCALE GENOMIC DNA]</scope>
    <source>
        <strain evidence="2 3">DSM 17364</strain>
    </source>
</reference>
<dbReference type="GO" id="GO:0042925">
    <property type="term" value="F:benzoate transmembrane transporter activity"/>
    <property type="evidence" value="ECO:0007669"/>
    <property type="project" value="InterPro"/>
</dbReference>
<dbReference type="Pfam" id="PF03594">
    <property type="entry name" value="BenE"/>
    <property type="match status" value="1"/>
</dbReference>
<accession>A0A4Q8ACI0</accession>
<organism evidence="2 3">
    <name type="scientific">Zhihengliuella halotolerans</name>
    <dbReference type="NCBI Taxonomy" id="370736"/>
    <lineage>
        <taxon>Bacteria</taxon>
        <taxon>Bacillati</taxon>
        <taxon>Actinomycetota</taxon>
        <taxon>Actinomycetes</taxon>
        <taxon>Micrococcales</taxon>
        <taxon>Micrococcaceae</taxon>
        <taxon>Zhihengliuella</taxon>
    </lineage>
</organism>
<feature type="transmembrane region" description="Helical" evidence="1">
    <location>
        <begin position="290"/>
        <end position="314"/>
    </location>
</feature>
<feature type="transmembrane region" description="Helical" evidence="1">
    <location>
        <begin position="320"/>
        <end position="342"/>
    </location>
</feature>
<dbReference type="InterPro" id="IPR004711">
    <property type="entry name" value="Benzoate_Transporter"/>
</dbReference>